<organism evidence="14 15">
    <name type="scientific">Mariniradius sediminis</name>
    <dbReference type="NCBI Taxonomy" id="2909237"/>
    <lineage>
        <taxon>Bacteria</taxon>
        <taxon>Pseudomonadati</taxon>
        <taxon>Bacteroidota</taxon>
        <taxon>Cytophagia</taxon>
        <taxon>Cytophagales</taxon>
        <taxon>Cyclobacteriaceae</taxon>
        <taxon>Mariniradius</taxon>
    </lineage>
</organism>
<comment type="cofactor">
    <cofactor evidence="2">
        <name>Zn(2+)</name>
        <dbReference type="ChEBI" id="CHEBI:29105"/>
    </cofactor>
</comment>
<dbReference type="RefSeq" id="WP_234861261.1">
    <property type="nucleotide sequence ID" value="NZ_JAKEVZ010000006.1"/>
</dbReference>
<evidence type="ECO:0000256" key="8">
    <source>
        <dbReference type="ARBA" id="ARBA00022723"/>
    </source>
</evidence>
<dbReference type="InterPro" id="IPR001930">
    <property type="entry name" value="Peptidase_M1"/>
</dbReference>
<reference evidence="14 15" key="1">
    <citation type="submission" date="2022-01" db="EMBL/GenBank/DDBJ databases">
        <title>Mariniradius saccharolyticus sp. nov., isolated from sediment of a river.</title>
        <authorList>
            <person name="Liu H."/>
        </authorList>
    </citation>
    <scope>NUCLEOTIDE SEQUENCE [LARGE SCALE GENOMIC DNA]</scope>
    <source>
        <strain evidence="14 15">RY-2</strain>
    </source>
</reference>
<keyword evidence="11" id="KW-0482">Metalloprotease</keyword>
<evidence type="ECO:0000256" key="2">
    <source>
        <dbReference type="ARBA" id="ARBA00001947"/>
    </source>
</evidence>
<sequence>MGSNRFITNSIIASFFFASLACKTSQTEVSSTNDSSMVVVDSLAQQQPRESDEQIIRRLESEISEYRASRTRDFDLLHTALDLRFDYGNETVVGEAVLTLKPYFFPQKTVVLDAKDFEIHAFGLLEEGRSTELNFYYNERKVTAYLPKSYSANDTIQVRIKYTAFPNKNTTAAGSAITDTKGIYFVNPQSKPGKPTQIWTQGETEYNSKWFPTIDSPNERATQEIKMTVDSKYRTLSNGKLLSSKENGDGTRTDHWKLALAHAPYLAAIAVGDFVEIKDSWDGMPVNYYVEPEFEKGGKIVFQNTPEMIAYFSSLLGVPYPWSHYNQVVVRDFVTGAMENTTLTIFMEELNLNEREAIDSEWDGIIAHELFHQWFGDYVTTESWANLTLNEAFATYSEYLWYEYKNGRDEADLHHVSEIETYLDEAEVKQEDLIRFYHDKPDDMFDSHSYAKGGAILHMLRRHLGDEAFFKSLNHYLKKHAFQSVEVHDLRIAFEEVTGLDLNWFFNQWFLASGHPILEYEVDYSQEDNLLLTVSQRQDFSTTPLYRIPFKVSWYINGERREKELVIDKAWQQFAIENGEPVDLLMVDEAVDLLAVKKTSRGKQHFINQFQASTLGIARYEALDSLKSMFASDEGVREIVAAALKDSFWSIREMALIGIAENPNWLLEIEGLEETIYQMAENDPKNTVRLGAIELLSVMDADKYANDFLRWINHPSYYVAGAALSAYLENENNVNREEIAGRFENEKNIRMLVALAGYYLSEETAGKSAWFSEKLDQLNGENRYYFLGYFSEYFSSVATDDSNIAIEKLSSIAKNDRANYVRIGAFMGLFGFIDQPGVLDLAKEIYAQEKDPLAKRYEEMFLSQYLDEK</sequence>
<evidence type="ECO:0000313" key="15">
    <source>
        <dbReference type="Proteomes" id="UP001201449"/>
    </source>
</evidence>
<comment type="catalytic activity">
    <reaction evidence="1">
        <text>Release of an N-terminal amino acid, Xaa-|-Yaa- from a peptide, amide or arylamide. Xaa is preferably Ala, but may be most amino acids including Pro (slow action). When a terminal hydrophobic residue is followed by a prolyl residue, the two may be released as an intact Xaa-Pro dipeptide.</text>
        <dbReference type="EC" id="3.4.11.2"/>
    </reaction>
</comment>
<dbReference type="SUPFAM" id="SSF55486">
    <property type="entry name" value="Metalloproteases ('zincins'), catalytic domain"/>
    <property type="match status" value="1"/>
</dbReference>
<dbReference type="CDD" id="cd09603">
    <property type="entry name" value="M1_APN_like"/>
    <property type="match status" value="1"/>
</dbReference>
<keyword evidence="7" id="KW-0645">Protease</keyword>
<evidence type="ECO:0000259" key="12">
    <source>
        <dbReference type="Pfam" id="PF01433"/>
    </source>
</evidence>
<dbReference type="SUPFAM" id="SSF48371">
    <property type="entry name" value="ARM repeat"/>
    <property type="match status" value="1"/>
</dbReference>
<evidence type="ECO:0000256" key="5">
    <source>
        <dbReference type="ARBA" id="ARBA00015611"/>
    </source>
</evidence>
<dbReference type="InterPro" id="IPR050344">
    <property type="entry name" value="Peptidase_M1_aminopeptidases"/>
</dbReference>
<protein>
    <recommendedName>
        <fullName evidence="5">Aminopeptidase N</fullName>
        <ecNumber evidence="4">3.4.11.2</ecNumber>
    </recommendedName>
</protein>
<keyword evidence="10" id="KW-0862">Zinc</keyword>
<dbReference type="SUPFAM" id="SSF63737">
    <property type="entry name" value="Leukotriene A4 hydrolase N-terminal domain"/>
    <property type="match status" value="1"/>
</dbReference>
<dbReference type="InterPro" id="IPR045357">
    <property type="entry name" value="Aminopeptidase_N-like_N"/>
</dbReference>
<dbReference type="InterPro" id="IPR027268">
    <property type="entry name" value="Peptidase_M4/M1_CTD_sf"/>
</dbReference>
<dbReference type="EMBL" id="JAKEVZ010000006">
    <property type="protein sequence ID" value="MCF1751263.1"/>
    <property type="molecule type" value="Genomic_DNA"/>
</dbReference>
<evidence type="ECO:0000256" key="6">
    <source>
        <dbReference type="ARBA" id="ARBA00022438"/>
    </source>
</evidence>
<dbReference type="PROSITE" id="PS51257">
    <property type="entry name" value="PROKAR_LIPOPROTEIN"/>
    <property type="match status" value="1"/>
</dbReference>
<dbReference type="PANTHER" id="PTHR11533">
    <property type="entry name" value="PROTEASE M1 ZINC METALLOPROTEASE"/>
    <property type="match status" value="1"/>
</dbReference>
<dbReference type="EC" id="3.4.11.2" evidence="4"/>
<dbReference type="PANTHER" id="PTHR11533:SF174">
    <property type="entry name" value="PUROMYCIN-SENSITIVE AMINOPEPTIDASE-RELATED"/>
    <property type="match status" value="1"/>
</dbReference>
<evidence type="ECO:0000259" key="13">
    <source>
        <dbReference type="Pfam" id="PF17900"/>
    </source>
</evidence>
<evidence type="ECO:0000256" key="4">
    <source>
        <dbReference type="ARBA" id="ARBA00012564"/>
    </source>
</evidence>
<evidence type="ECO:0000256" key="11">
    <source>
        <dbReference type="ARBA" id="ARBA00023049"/>
    </source>
</evidence>
<feature type="domain" description="Aminopeptidase N-like N-terminal" evidence="13">
    <location>
        <begin position="78"/>
        <end position="266"/>
    </location>
</feature>
<keyword evidence="15" id="KW-1185">Reference proteome</keyword>
<dbReference type="Pfam" id="PF17900">
    <property type="entry name" value="Peptidase_M1_N"/>
    <property type="match status" value="1"/>
</dbReference>
<comment type="similarity">
    <text evidence="3">Belongs to the peptidase M1 family.</text>
</comment>
<keyword evidence="6" id="KW-0031">Aminopeptidase</keyword>
<dbReference type="Pfam" id="PF01433">
    <property type="entry name" value="Peptidase_M1"/>
    <property type="match status" value="1"/>
</dbReference>
<keyword evidence="8" id="KW-0479">Metal-binding</keyword>
<dbReference type="Proteomes" id="UP001201449">
    <property type="component" value="Unassembled WGS sequence"/>
</dbReference>
<dbReference type="InterPro" id="IPR014782">
    <property type="entry name" value="Peptidase_M1_dom"/>
</dbReference>
<dbReference type="Gene3D" id="1.10.390.10">
    <property type="entry name" value="Neutral Protease Domain 2"/>
    <property type="match status" value="1"/>
</dbReference>
<evidence type="ECO:0000256" key="3">
    <source>
        <dbReference type="ARBA" id="ARBA00010136"/>
    </source>
</evidence>
<accession>A0ABS9BTC7</accession>
<dbReference type="Gene3D" id="2.60.40.1730">
    <property type="entry name" value="tricorn interacting facor f3 domain"/>
    <property type="match status" value="1"/>
</dbReference>
<feature type="domain" description="Peptidase M1 membrane alanine aminopeptidase" evidence="12">
    <location>
        <begin position="303"/>
        <end position="509"/>
    </location>
</feature>
<evidence type="ECO:0000256" key="1">
    <source>
        <dbReference type="ARBA" id="ARBA00000098"/>
    </source>
</evidence>
<dbReference type="PRINTS" id="PR00756">
    <property type="entry name" value="ALADIPTASE"/>
</dbReference>
<proteinExistence type="inferred from homology"/>
<gene>
    <name evidence="14" type="ORF">L0U89_09300</name>
</gene>
<evidence type="ECO:0000313" key="14">
    <source>
        <dbReference type="EMBL" id="MCF1751263.1"/>
    </source>
</evidence>
<evidence type="ECO:0000256" key="7">
    <source>
        <dbReference type="ARBA" id="ARBA00022670"/>
    </source>
</evidence>
<evidence type="ECO:0000256" key="10">
    <source>
        <dbReference type="ARBA" id="ARBA00022833"/>
    </source>
</evidence>
<evidence type="ECO:0000256" key="9">
    <source>
        <dbReference type="ARBA" id="ARBA00022801"/>
    </source>
</evidence>
<dbReference type="InterPro" id="IPR042097">
    <property type="entry name" value="Aminopeptidase_N-like_N_sf"/>
</dbReference>
<dbReference type="InterPro" id="IPR016024">
    <property type="entry name" value="ARM-type_fold"/>
</dbReference>
<comment type="caution">
    <text evidence="14">The sequence shown here is derived from an EMBL/GenBank/DDBJ whole genome shotgun (WGS) entry which is preliminary data.</text>
</comment>
<keyword evidence="9" id="KW-0378">Hydrolase</keyword>
<name>A0ABS9BTC7_9BACT</name>